<evidence type="ECO:0000313" key="2">
    <source>
        <dbReference type="Proteomes" id="UP001056120"/>
    </source>
</evidence>
<evidence type="ECO:0000313" key="1">
    <source>
        <dbReference type="EMBL" id="KAI3773232.1"/>
    </source>
</evidence>
<sequence length="483" mass="52574">MAFQIRVGRPLTETTAIEATVFPLSMRGPSPAPPNATKLPRAGSDGRSKSTNQPAFGAQVSSCSSPVDTSFNIHLMTQSHPTPMEVSSSAKDAQLGGIVGRVDYSVHSVWNAPGAGLESFTDKIKKSNNIAECRMLVDVKASCNLPSELEVVYPTTTINHSRVTKLLVTYQWKPPLCSHCVVFGHSLQQCKLKPPAANGVVTAATPGNPLQNVQNSVKDIPIAPMGIKIANAPKFDEDGFTMVSKHNKRGPIKQQSENQKPVRVKLHSQQQGTGRARSNLAPNGSGKKQQGWAPLAKQQGTNVEVINEPRVPPIAPKKVNSGFNYSRAVHGGKGSPRQRRDWTHQVANSNANCTPTSTPACLGNGVGSSKPSIDSGFDSANRFSVLDIPSSIKFNKLMVGQEDLYPPDSGLADSMDVEMNALNSKENVEFMSNRKYGITDAQKQVIVNCIRDFKYAQAEAVEEWEEWTQGEWDFLRISVWNWD</sequence>
<organism evidence="1 2">
    <name type="scientific">Smallanthus sonchifolius</name>
    <dbReference type="NCBI Taxonomy" id="185202"/>
    <lineage>
        <taxon>Eukaryota</taxon>
        <taxon>Viridiplantae</taxon>
        <taxon>Streptophyta</taxon>
        <taxon>Embryophyta</taxon>
        <taxon>Tracheophyta</taxon>
        <taxon>Spermatophyta</taxon>
        <taxon>Magnoliopsida</taxon>
        <taxon>eudicotyledons</taxon>
        <taxon>Gunneridae</taxon>
        <taxon>Pentapetalae</taxon>
        <taxon>asterids</taxon>
        <taxon>campanulids</taxon>
        <taxon>Asterales</taxon>
        <taxon>Asteraceae</taxon>
        <taxon>Asteroideae</taxon>
        <taxon>Heliantheae alliance</taxon>
        <taxon>Millerieae</taxon>
        <taxon>Smallanthus</taxon>
    </lineage>
</organism>
<protein>
    <submittedName>
        <fullName evidence="1">Uncharacterized protein</fullName>
    </submittedName>
</protein>
<reference evidence="2" key="1">
    <citation type="journal article" date="2022" name="Mol. Ecol. Resour.">
        <title>The genomes of chicory, endive, great burdock and yacon provide insights into Asteraceae palaeo-polyploidization history and plant inulin production.</title>
        <authorList>
            <person name="Fan W."/>
            <person name="Wang S."/>
            <person name="Wang H."/>
            <person name="Wang A."/>
            <person name="Jiang F."/>
            <person name="Liu H."/>
            <person name="Zhao H."/>
            <person name="Xu D."/>
            <person name="Zhang Y."/>
        </authorList>
    </citation>
    <scope>NUCLEOTIDE SEQUENCE [LARGE SCALE GENOMIC DNA]</scope>
    <source>
        <strain evidence="2">cv. Yunnan</strain>
    </source>
</reference>
<comment type="caution">
    <text evidence="1">The sequence shown here is derived from an EMBL/GenBank/DDBJ whole genome shotgun (WGS) entry which is preliminary data.</text>
</comment>
<dbReference type="Proteomes" id="UP001056120">
    <property type="component" value="Linkage Group LG16"/>
</dbReference>
<gene>
    <name evidence="1" type="ORF">L1987_47756</name>
</gene>
<accession>A0ACB9FRM0</accession>
<keyword evidence="2" id="KW-1185">Reference proteome</keyword>
<dbReference type="EMBL" id="CM042033">
    <property type="protein sequence ID" value="KAI3773232.1"/>
    <property type="molecule type" value="Genomic_DNA"/>
</dbReference>
<reference evidence="1 2" key="2">
    <citation type="journal article" date="2022" name="Mol. Ecol. Resour.">
        <title>The genomes of chicory, endive, great burdock and yacon provide insights into Asteraceae paleo-polyploidization history and plant inulin production.</title>
        <authorList>
            <person name="Fan W."/>
            <person name="Wang S."/>
            <person name="Wang H."/>
            <person name="Wang A."/>
            <person name="Jiang F."/>
            <person name="Liu H."/>
            <person name="Zhao H."/>
            <person name="Xu D."/>
            <person name="Zhang Y."/>
        </authorList>
    </citation>
    <scope>NUCLEOTIDE SEQUENCE [LARGE SCALE GENOMIC DNA]</scope>
    <source>
        <strain evidence="2">cv. Yunnan</strain>
        <tissue evidence="1">Leaves</tissue>
    </source>
</reference>
<proteinExistence type="predicted"/>
<name>A0ACB9FRM0_9ASTR</name>